<sequence>MTVPSLASSLSDSVTAAAARLGMADLAPQIRRSEHADFQADGLLAAARTLRRNPRQVAADVVAGLPDDGLLASAGVAGPGFVNIELTDRALLAQLASRLGDVRLGIGMPESGVTTVIDYSQPNIAKEMHVGHLRSTIIGDALVRILEHLGGTVVRRNHIGDWGTQFGMLIQYQVEHPDPPAPDDTGAMGRLATLYRRARGEFDTDSTFADRARRRVVALQAGDPSTVAAWRDIVAESTRYFTHVYDRLGVRLTDADTVGESAYNAALPEVADDLERRGVAVTSDGALCVFFDDLRGPDGEPTPLIVRKRDGGFGYAATDLAALRQRVVELHADRLLYVVDVRQALHFRMVFDTARRAGWLPSTVAAVHVAFGTVLGPDGRPFKTRAGDTVRLVDLLTEAVDRAREVVAAKNPGLTGSALDERAQQVGIGAVKYADLATNRTRDYVYDPQRMLALVGNTGVYLQYAHARVRSILAHADGADATVDVTAALEPAERALILDLDAFADTLAEVVAGHEPHRLCGYLYRLAQTFTAFYEHCPVLRATGPQRANRLALCHLTGDTLRTGLHLLGIPTPTHL</sequence>
<dbReference type="SMART" id="SM00836">
    <property type="entry name" value="DALR_1"/>
    <property type="match status" value="1"/>
</dbReference>
<dbReference type="InterPro" id="IPR008909">
    <property type="entry name" value="DALR_anticod-bd"/>
</dbReference>
<evidence type="ECO:0000256" key="9">
    <source>
        <dbReference type="ARBA" id="ARBA00023146"/>
    </source>
</evidence>
<evidence type="ECO:0000259" key="13">
    <source>
        <dbReference type="SMART" id="SM00836"/>
    </source>
</evidence>
<dbReference type="OrthoDB" id="9803211at2"/>
<evidence type="ECO:0000313" key="16">
    <source>
        <dbReference type="Proteomes" id="UP000607311"/>
    </source>
</evidence>
<evidence type="ECO:0000256" key="7">
    <source>
        <dbReference type="ARBA" id="ARBA00022840"/>
    </source>
</evidence>
<dbReference type="InterPro" id="IPR035684">
    <property type="entry name" value="ArgRS_core"/>
</dbReference>
<dbReference type="Gene3D" id="3.30.1360.70">
    <property type="entry name" value="Arginyl tRNA synthetase N-terminal domain"/>
    <property type="match status" value="1"/>
</dbReference>
<dbReference type="PANTHER" id="PTHR11956">
    <property type="entry name" value="ARGINYL-TRNA SYNTHETASE"/>
    <property type="match status" value="1"/>
</dbReference>
<keyword evidence="5 11" id="KW-0436">Ligase</keyword>
<keyword evidence="6 11" id="KW-0547">Nucleotide-binding</keyword>
<dbReference type="FunFam" id="3.40.50.620:FF:000030">
    <property type="entry name" value="Arginine--tRNA ligase"/>
    <property type="match status" value="1"/>
</dbReference>
<dbReference type="Gene3D" id="1.10.730.10">
    <property type="entry name" value="Isoleucyl-tRNA Synthetase, Domain 1"/>
    <property type="match status" value="1"/>
</dbReference>
<dbReference type="Pfam" id="PF05746">
    <property type="entry name" value="DALR_1"/>
    <property type="match status" value="1"/>
</dbReference>
<name>A0A9W5UNH2_9ACTN</name>
<dbReference type="InterPro" id="IPR005148">
    <property type="entry name" value="Arg-tRNA-synth_N"/>
</dbReference>
<dbReference type="Pfam" id="PF00750">
    <property type="entry name" value="tRNA-synt_1d"/>
    <property type="match status" value="1"/>
</dbReference>
<dbReference type="SUPFAM" id="SSF55190">
    <property type="entry name" value="Arginyl-tRNA synthetase (ArgRS), N-terminal 'additional' domain"/>
    <property type="match status" value="1"/>
</dbReference>
<comment type="subcellular location">
    <subcellularLocation>
        <location evidence="1 11">Cytoplasm</location>
    </subcellularLocation>
</comment>
<keyword evidence="8 11" id="KW-0648">Protein biosynthesis</keyword>
<dbReference type="CDD" id="cd00671">
    <property type="entry name" value="ArgRS_core"/>
    <property type="match status" value="1"/>
</dbReference>
<dbReference type="CDD" id="cd07956">
    <property type="entry name" value="Anticodon_Ia_Arg"/>
    <property type="match status" value="1"/>
</dbReference>
<evidence type="ECO:0000256" key="5">
    <source>
        <dbReference type="ARBA" id="ARBA00022598"/>
    </source>
</evidence>
<keyword evidence="16" id="KW-1185">Reference proteome</keyword>
<evidence type="ECO:0000256" key="10">
    <source>
        <dbReference type="ARBA" id="ARBA00049339"/>
    </source>
</evidence>
<dbReference type="GO" id="GO:0006420">
    <property type="term" value="P:arginyl-tRNA aminoacylation"/>
    <property type="evidence" value="ECO:0007669"/>
    <property type="project" value="UniProtKB-UniRule"/>
</dbReference>
<dbReference type="GO" id="GO:0005524">
    <property type="term" value="F:ATP binding"/>
    <property type="evidence" value="ECO:0007669"/>
    <property type="project" value="UniProtKB-UniRule"/>
</dbReference>
<keyword evidence="4 11" id="KW-0963">Cytoplasm</keyword>
<feature type="short sequence motif" description="'HIGH' region" evidence="11">
    <location>
        <begin position="122"/>
        <end position="132"/>
    </location>
</feature>
<proteinExistence type="inferred from homology"/>
<evidence type="ECO:0000256" key="6">
    <source>
        <dbReference type="ARBA" id="ARBA00022741"/>
    </source>
</evidence>
<dbReference type="PRINTS" id="PR01038">
    <property type="entry name" value="TRNASYNTHARG"/>
</dbReference>
<accession>A0A9W5UNH2</accession>
<dbReference type="FunFam" id="1.10.730.10:FF:000006">
    <property type="entry name" value="Arginyl-tRNA synthetase 2, mitochondrial"/>
    <property type="match status" value="1"/>
</dbReference>
<dbReference type="EMBL" id="BOPD01000010">
    <property type="protein sequence ID" value="GIJ32707.1"/>
    <property type="molecule type" value="Genomic_DNA"/>
</dbReference>
<evidence type="ECO:0000256" key="8">
    <source>
        <dbReference type="ARBA" id="ARBA00022917"/>
    </source>
</evidence>
<dbReference type="HAMAP" id="MF_00123">
    <property type="entry name" value="Arg_tRNA_synth"/>
    <property type="match status" value="1"/>
</dbReference>
<comment type="similarity">
    <text evidence="2 11 12">Belongs to the class-I aminoacyl-tRNA synthetase family.</text>
</comment>
<comment type="catalytic activity">
    <reaction evidence="10 11">
        <text>tRNA(Arg) + L-arginine + ATP = L-arginyl-tRNA(Arg) + AMP + diphosphate</text>
        <dbReference type="Rhea" id="RHEA:20301"/>
        <dbReference type="Rhea" id="RHEA-COMP:9658"/>
        <dbReference type="Rhea" id="RHEA-COMP:9673"/>
        <dbReference type="ChEBI" id="CHEBI:30616"/>
        <dbReference type="ChEBI" id="CHEBI:32682"/>
        <dbReference type="ChEBI" id="CHEBI:33019"/>
        <dbReference type="ChEBI" id="CHEBI:78442"/>
        <dbReference type="ChEBI" id="CHEBI:78513"/>
        <dbReference type="ChEBI" id="CHEBI:456215"/>
        <dbReference type="EC" id="6.1.1.19"/>
    </reaction>
</comment>
<evidence type="ECO:0000256" key="11">
    <source>
        <dbReference type="HAMAP-Rule" id="MF_00123"/>
    </source>
</evidence>
<comment type="caution">
    <text evidence="15">The sequence shown here is derived from an EMBL/GenBank/DDBJ whole genome shotgun (WGS) entry which is preliminary data.</text>
</comment>
<evidence type="ECO:0000259" key="14">
    <source>
        <dbReference type="SMART" id="SM01016"/>
    </source>
</evidence>
<dbReference type="SUPFAM" id="SSF52374">
    <property type="entry name" value="Nucleotidylyl transferase"/>
    <property type="match status" value="1"/>
</dbReference>
<dbReference type="SMART" id="SM01016">
    <property type="entry name" value="Arg_tRNA_synt_N"/>
    <property type="match status" value="1"/>
</dbReference>
<comment type="subunit">
    <text evidence="3 11">Monomer.</text>
</comment>
<dbReference type="InterPro" id="IPR036695">
    <property type="entry name" value="Arg-tRNA-synth_N_sf"/>
</dbReference>
<dbReference type="InterPro" id="IPR001278">
    <property type="entry name" value="Arg-tRNA-ligase"/>
</dbReference>
<feature type="domain" description="Arginyl tRNA synthetase N-terminal" evidence="14">
    <location>
        <begin position="8"/>
        <end position="86"/>
    </location>
</feature>
<dbReference type="EC" id="6.1.1.19" evidence="11"/>
<dbReference type="Pfam" id="PF03485">
    <property type="entry name" value="Arg_tRNA_synt_N"/>
    <property type="match status" value="1"/>
</dbReference>
<dbReference type="InterPro" id="IPR001412">
    <property type="entry name" value="aa-tRNA-synth_I_CS"/>
</dbReference>
<evidence type="ECO:0000256" key="3">
    <source>
        <dbReference type="ARBA" id="ARBA00011245"/>
    </source>
</evidence>
<dbReference type="GO" id="GO:0004814">
    <property type="term" value="F:arginine-tRNA ligase activity"/>
    <property type="evidence" value="ECO:0007669"/>
    <property type="project" value="UniProtKB-UniRule"/>
</dbReference>
<organism evidence="15 16">
    <name type="scientific">Micromonospora sediminimaris</name>
    <dbReference type="NCBI Taxonomy" id="547162"/>
    <lineage>
        <taxon>Bacteria</taxon>
        <taxon>Bacillati</taxon>
        <taxon>Actinomycetota</taxon>
        <taxon>Actinomycetes</taxon>
        <taxon>Micromonosporales</taxon>
        <taxon>Micromonosporaceae</taxon>
        <taxon>Micromonospora</taxon>
    </lineage>
</organism>
<keyword evidence="9 11" id="KW-0030">Aminoacyl-tRNA synthetase</keyword>
<dbReference type="PROSITE" id="PS00178">
    <property type="entry name" value="AA_TRNA_LIGASE_I"/>
    <property type="match status" value="1"/>
</dbReference>
<protein>
    <recommendedName>
        <fullName evidence="11">Arginine--tRNA ligase</fullName>
        <ecNumber evidence="11">6.1.1.19</ecNumber>
    </recommendedName>
    <alternativeName>
        <fullName evidence="11">Arginyl-tRNA synthetase</fullName>
        <shortName evidence="11">ArgRS</shortName>
    </alternativeName>
</protein>
<evidence type="ECO:0000256" key="1">
    <source>
        <dbReference type="ARBA" id="ARBA00004496"/>
    </source>
</evidence>
<dbReference type="GO" id="GO:0005737">
    <property type="term" value="C:cytoplasm"/>
    <property type="evidence" value="ECO:0007669"/>
    <property type="project" value="UniProtKB-SubCell"/>
</dbReference>
<dbReference type="Gene3D" id="3.40.50.620">
    <property type="entry name" value="HUPs"/>
    <property type="match status" value="1"/>
</dbReference>
<dbReference type="AlphaFoldDB" id="A0A9W5UNH2"/>
<dbReference type="PANTHER" id="PTHR11956:SF5">
    <property type="entry name" value="ARGININE--TRNA LIGASE, CYTOPLASMIC"/>
    <property type="match status" value="1"/>
</dbReference>
<evidence type="ECO:0000256" key="4">
    <source>
        <dbReference type="ARBA" id="ARBA00022490"/>
    </source>
</evidence>
<keyword evidence="7 11" id="KW-0067">ATP-binding</keyword>
<dbReference type="SUPFAM" id="SSF47323">
    <property type="entry name" value="Anticodon-binding domain of a subclass of class I aminoacyl-tRNA synthetases"/>
    <property type="match status" value="1"/>
</dbReference>
<dbReference type="NCBIfam" id="TIGR00456">
    <property type="entry name" value="argS"/>
    <property type="match status" value="1"/>
</dbReference>
<evidence type="ECO:0000256" key="2">
    <source>
        <dbReference type="ARBA" id="ARBA00005594"/>
    </source>
</evidence>
<gene>
    <name evidence="15" type="primary">argS_1</name>
    <name evidence="11" type="synonym">argS</name>
    <name evidence="15" type="ORF">Vse01_18550</name>
</gene>
<dbReference type="Proteomes" id="UP000607311">
    <property type="component" value="Unassembled WGS sequence"/>
</dbReference>
<evidence type="ECO:0000256" key="12">
    <source>
        <dbReference type="RuleBase" id="RU363038"/>
    </source>
</evidence>
<reference evidence="15" key="1">
    <citation type="submission" date="2021-01" db="EMBL/GenBank/DDBJ databases">
        <title>Whole genome shotgun sequence of Verrucosispora sediminis NBRC 107745.</title>
        <authorList>
            <person name="Komaki H."/>
            <person name="Tamura T."/>
        </authorList>
    </citation>
    <scope>NUCLEOTIDE SEQUENCE</scope>
    <source>
        <strain evidence="15">NBRC 107745</strain>
    </source>
</reference>
<dbReference type="InterPro" id="IPR014729">
    <property type="entry name" value="Rossmann-like_a/b/a_fold"/>
</dbReference>
<dbReference type="InterPro" id="IPR009080">
    <property type="entry name" value="tRNAsynth_Ia_anticodon-bd"/>
</dbReference>
<evidence type="ECO:0000313" key="15">
    <source>
        <dbReference type="EMBL" id="GIJ32707.1"/>
    </source>
</evidence>
<feature type="domain" description="DALR anticodon binding" evidence="13">
    <location>
        <begin position="462"/>
        <end position="576"/>
    </location>
</feature>